<evidence type="ECO:0000313" key="7">
    <source>
        <dbReference type="EMBL" id="ESO88313.1"/>
    </source>
</evidence>
<dbReference type="PANTHER" id="PTHR24300:SF417">
    <property type="entry name" value="CYTOCHROME P450 508B1-RELATED"/>
    <property type="match status" value="1"/>
</dbReference>
<name>V3ZBA8_LOTGI</name>
<keyword evidence="6" id="KW-0812">Transmembrane</keyword>
<dbReference type="PROSITE" id="PS00086">
    <property type="entry name" value="CYTOCHROME_P450"/>
    <property type="match status" value="1"/>
</dbReference>
<gene>
    <name evidence="7" type="ORF">LOTGIDRAFT_126160</name>
</gene>
<evidence type="ECO:0008006" key="9">
    <source>
        <dbReference type="Google" id="ProtNLM"/>
    </source>
</evidence>
<dbReference type="InterPro" id="IPR050182">
    <property type="entry name" value="Cytochrome_P450_fam2"/>
</dbReference>
<sequence length="224" mass="26254">EEQDKDPQLTDQHVQGVVRNTVVAAFVTTKATLCGFFLMMMYYPEVQKKIQLELDEKIGRDRHPSLDDRPELHYTNAVILEVLRYIRHTPLAIPHMTTKDLEVEGYRIPSHSTVIMNIWVMNRDESIWTDPYSFKPERFLDEEGKFVPIDHRLRQQFMVFGIGRRNCVGESFAKSRVFLYVTSLLQKFNFKPGDNELSPENSELWLKKSALCPEFLDCVVENRK</sequence>
<dbReference type="InterPro" id="IPR001128">
    <property type="entry name" value="Cyt_P450"/>
</dbReference>
<dbReference type="Pfam" id="PF00067">
    <property type="entry name" value="p450"/>
    <property type="match status" value="1"/>
</dbReference>
<dbReference type="EMBL" id="KB202719">
    <property type="protein sequence ID" value="ESO88313.1"/>
    <property type="molecule type" value="Genomic_DNA"/>
</dbReference>
<evidence type="ECO:0000256" key="4">
    <source>
        <dbReference type="PIRSR" id="PIRSR602401-1"/>
    </source>
</evidence>
<dbReference type="OrthoDB" id="6283414at2759"/>
<evidence type="ECO:0000313" key="8">
    <source>
        <dbReference type="Proteomes" id="UP000030746"/>
    </source>
</evidence>
<dbReference type="KEGG" id="lgi:LOTGIDRAFT_126160"/>
<evidence type="ECO:0000256" key="5">
    <source>
        <dbReference type="RuleBase" id="RU000461"/>
    </source>
</evidence>
<dbReference type="PRINTS" id="PR00463">
    <property type="entry name" value="EP450I"/>
</dbReference>
<keyword evidence="5" id="KW-0560">Oxidoreductase</keyword>
<keyword evidence="2 4" id="KW-0479">Metal-binding</keyword>
<evidence type="ECO:0000256" key="2">
    <source>
        <dbReference type="ARBA" id="ARBA00022723"/>
    </source>
</evidence>
<keyword evidence="3 4" id="KW-0408">Iron</keyword>
<dbReference type="InterPro" id="IPR017972">
    <property type="entry name" value="Cyt_P450_CS"/>
</dbReference>
<feature type="binding site" description="axial binding residue" evidence="4">
    <location>
        <position position="167"/>
    </location>
    <ligand>
        <name>heme</name>
        <dbReference type="ChEBI" id="CHEBI:30413"/>
    </ligand>
    <ligandPart>
        <name>Fe</name>
        <dbReference type="ChEBI" id="CHEBI:18248"/>
    </ligandPart>
</feature>
<dbReference type="OMA" id="PAMWENP"/>
<dbReference type="CTD" id="20232562"/>
<dbReference type="Proteomes" id="UP000030746">
    <property type="component" value="Unassembled WGS sequence"/>
</dbReference>
<proteinExistence type="inferred from homology"/>
<dbReference type="GeneID" id="20232562"/>
<dbReference type="SUPFAM" id="SSF48264">
    <property type="entry name" value="Cytochrome P450"/>
    <property type="match status" value="1"/>
</dbReference>
<accession>V3ZBA8</accession>
<dbReference type="InterPro" id="IPR036396">
    <property type="entry name" value="Cyt_P450_sf"/>
</dbReference>
<dbReference type="HOGENOM" id="CLU_001570_22_2_1"/>
<reference evidence="7 8" key="1">
    <citation type="journal article" date="2013" name="Nature">
        <title>Insights into bilaterian evolution from three spiralian genomes.</title>
        <authorList>
            <person name="Simakov O."/>
            <person name="Marletaz F."/>
            <person name="Cho S.J."/>
            <person name="Edsinger-Gonzales E."/>
            <person name="Havlak P."/>
            <person name="Hellsten U."/>
            <person name="Kuo D.H."/>
            <person name="Larsson T."/>
            <person name="Lv J."/>
            <person name="Arendt D."/>
            <person name="Savage R."/>
            <person name="Osoegawa K."/>
            <person name="de Jong P."/>
            <person name="Grimwood J."/>
            <person name="Chapman J.A."/>
            <person name="Shapiro H."/>
            <person name="Aerts A."/>
            <person name="Otillar R.P."/>
            <person name="Terry A.Y."/>
            <person name="Boore J.L."/>
            <person name="Grigoriev I.V."/>
            <person name="Lindberg D.R."/>
            <person name="Seaver E.C."/>
            <person name="Weisblat D.A."/>
            <person name="Putnam N.H."/>
            <person name="Rokhsar D.S."/>
        </authorList>
    </citation>
    <scope>NUCLEOTIDE SEQUENCE [LARGE SCALE GENOMIC DNA]</scope>
</reference>
<comment type="similarity">
    <text evidence="1 5">Belongs to the cytochrome P450 family.</text>
</comment>
<keyword evidence="6" id="KW-1133">Transmembrane helix</keyword>
<dbReference type="GO" id="GO:0004497">
    <property type="term" value="F:monooxygenase activity"/>
    <property type="evidence" value="ECO:0007669"/>
    <property type="project" value="UniProtKB-KW"/>
</dbReference>
<comment type="cofactor">
    <cofactor evidence="4">
        <name>heme</name>
        <dbReference type="ChEBI" id="CHEBI:30413"/>
    </cofactor>
</comment>
<dbReference type="GO" id="GO:0016705">
    <property type="term" value="F:oxidoreductase activity, acting on paired donors, with incorporation or reduction of molecular oxygen"/>
    <property type="evidence" value="ECO:0007669"/>
    <property type="project" value="InterPro"/>
</dbReference>
<keyword evidence="5" id="KW-0503">Monooxygenase</keyword>
<feature type="non-terminal residue" evidence="7">
    <location>
        <position position="1"/>
    </location>
</feature>
<protein>
    <recommendedName>
        <fullName evidence="9">Cytochrome P450</fullName>
    </recommendedName>
</protein>
<dbReference type="AlphaFoldDB" id="V3ZBA8"/>
<keyword evidence="6" id="KW-0472">Membrane</keyword>
<keyword evidence="4 5" id="KW-0349">Heme</keyword>
<feature type="transmembrane region" description="Helical" evidence="6">
    <location>
        <begin position="22"/>
        <end position="43"/>
    </location>
</feature>
<dbReference type="STRING" id="225164.V3ZBA8"/>
<dbReference type="RefSeq" id="XP_009061027.1">
    <property type="nucleotide sequence ID" value="XM_009062779.1"/>
</dbReference>
<dbReference type="InterPro" id="IPR002401">
    <property type="entry name" value="Cyt_P450_E_grp-I"/>
</dbReference>
<dbReference type="PRINTS" id="PR00385">
    <property type="entry name" value="P450"/>
</dbReference>
<evidence type="ECO:0000256" key="3">
    <source>
        <dbReference type="ARBA" id="ARBA00023004"/>
    </source>
</evidence>
<evidence type="ECO:0000256" key="6">
    <source>
        <dbReference type="SAM" id="Phobius"/>
    </source>
</evidence>
<keyword evidence="8" id="KW-1185">Reference proteome</keyword>
<dbReference type="PANTHER" id="PTHR24300">
    <property type="entry name" value="CYTOCHROME P450 508A4-RELATED"/>
    <property type="match status" value="1"/>
</dbReference>
<dbReference type="GO" id="GO:0005506">
    <property type="term" value="F:iron ion binding"/>
    <property type="evidence" value="ECO:0007669"/>
    <property type="project" value="InterPro"/>
</dbReference>
<organism evidence="7 8">
    <name type="scientific">Lottia gigantea</name>
    <name type="common">Giant owl limpet</name>
    <dbReference type="NCBI Taxonomy" id="225164"/>
    <lineage>
        <taxon>Eukaryota</taxon>
        <taxon>Metazoa</taxon>
        <taxon>Spiralia</taxon>
        <taxon>Lophotrochozoa</taxon>
        <taxon>Mollusca</taxon>
        <taxon>Gastropoda</taxon>
        <taxon>Patellogastropoda</taxon>
        <taxon>Lottioidea</taxon>
        <taxon>Lottiidae</taxon>
        <taxon>Lottia</taxon>
    </lineage>
</organism>
<evidence type="ECO:0000256" key="1">
    <source>
        <dbReference type="ARBA" id="ARBA00010617"/>
    </source>
</evidence>
<dbReference type="Gene3D" id="1.10.630.10">
    <property type="entry name" value="Cytochrome P450"/>
    <property type="match status" value="1"/>
</dbReference>
<dbReference type="GO" id="GO:0020037">
    <property type="term" value="F:heme binding"/>
    <property type="evidence" value="ECO:0007669"/>
    <property type="project" value="InterPro"/>
</dbReference>